<dbReference type="EMBL" id="CAEY01000175">
    <property type="status" value="NOT_ANNOTATED_CDS"/>
    <property type="molecule type" value="Genomic_DNA"/>
</dbReference>
<proteinExistence type="predicted"/>
<feature type="region of interest" description="Disordered" evidence="1">
    <location>
        <begin position="51"/>
        <end position="129"/>
    </location>
</feature>
<name>T1KK87_TETUR</name>
<reference evidence="3" key="2">
    <citation type="submission" date="2015-06" db="UniProtKB">
        <authorList>
            <consortium name="EnsemblMetazoa"/>
        </authorList>
    </citation>
    <scope>IDENTIFICATION</scope>
</reference>
<dbReference type="EnsemblMetazoa" id="tetur13g02800.1">
    <property type="protein sequence ID" value="tetur13g02800.1"/>
    <property type="gene ID" value="tetur13g02800"/>
</dbReference>
<protein>
    <submittedName>
        <fullName evidence="3">Uncharacterized protein</fullName>
    </submittedName>
</protein>
<dbReference type="HOGENOM" id="CLU_1951525_0_0_1"/>
<keyword evidence="2" id="KW-1133">Transmembrane helix</keyword>
<keyword evidence="2" id="KW-0812">Transmembrane</keyword>
<dbReference type="AlphaFoldDB" id="T1KK87"/>
<evidence type="ECO:0000313" key="3">
    <source>
        <dbReference type="EnsemblMetazoa" id="tetur13g02800.1"/>
    </source>
</evidence>
<keyword evidence="4" id="KW-1185">Reference proteome</keyword>
<evidence type="ECO:0000256" key="1">
    <source>
        <dbReference type="SAM" id="MobiDB-lite"/>
    </source>
</evidence>
<accession>T1KK87</accession>
<dbReference type="Proteomes" id="UP000015104">
    <property type="component" value="Unassembled WGS sequence"/>
</dbReference>
<feature type="compositionally biased region" description="Polar residues" evidence="1">
    <location>
        <begin position="113"/>
        <end position="122"/>
    </location>
</feature>
<reference evidence="4" key="1">
    <citation type="submission" date="2011-08" db="EMBL/GenBank/DDBJ databases">
        <authorList>
            <person name="Rombauts S."/>
        </authorList>
    </citation>
    <scope>NUCLEOTIDE SEQUENCE</scope>
    <source>
        <strain evidence="4">London</strain>
    </source>
</reference>
<evidence type="ECO:0000313" key="4">
    <source>
        <dbReference type="Proteomes" id="UP000015104"/>
    </source>
</evidence>
<feature type="transmembrane region" description="Helical" evidence="2">
    <location>
        <begin position="6"/>
        <end position="27"/>
    </location>
</feature>
<feature type="compositionally biased region" description="Basic residues" evidence="1">
    <location>
        <begin position="83"/>
        <end position="95"/>
    </location>
</feature>
<organism evidence="3 4">
    <name type="scientific">Tetranychus urticae</name>
    <name type="common">Two-spotted spider mite</name>
    <dbReference type="NCBI Taxonomy" id="32264"/>
    <lineage>
        <taxon>Eukaryota</taxon>
        <taxon>Metazoa</taxon>
        <taxon>Ecdysozoa</taxon>
        <taxon>Arthropoda</taxon>
        <taxon>Chelicerata</taxon>
        <taxon>Arachnida</taxon>
        <taxon>Acari</taxon>
        <taxon>Acariformes</taxon>
        <taxon>Trombidiformes</taxon>
        <taxon>Prostigmata</taxon>
        <taxon>Eleutherengona</taxon>
        <taxon>Raphignathae</taxon>
        <taxon>Tetranychoidea</taxon>
        <taxon>Tetranychidae</taxon>
        <taxon>Tetranychus</taxon>
    </lineage>
</organism>
<sequence length="129" mass="14354">MDLLIVSLAISVYICLVIGISIISYHYGRLKDHTASKLIHKLPGFKEPLLTTDYEKGEAESQDTDEAMEKSQAETEPLNTGSSRRHKRSIKRTTGRYKNYNIGETSSKRTSKESVVNPSHTSEAGEPGK</sequence>
<keyword evidence="2" id="KW-0472">Membrane</keyword>
<evidence type="ECO:0000256" key="2">
    <source>
        <dbReference type="SAM" id="Phobius"/>
    </source>
</evidence>